<keyword evidence="1" id="KW-0812">Transmembrane</keyword>
<dbReference type="InterPro" id="IPR011044">
    <property type="entry name" value="Quino_amine_DH_bsu"/>
</dbReference>
<evidence type="ECO:0000313" key="4">
    <source>
        <dbReference type="Proteomes" id="UP000230108"/>
    </source>
</evidence>
<keyword evidence="1" id="KW-1133">Transmembrane helix</keyword>
<evidence type="ECO:0000256" key="2">
    <source>
        <dbReference type="SAM" id="SignalP"/>
    </source>
</evidence>
<feature type="signal peptide" evidence="2">
    <location>
        <begin position="1"/>
        <end position="27"/>
    </location>
</feature>
<name>A0A2M7QE37_9BACT</name>
<dbReference type="InterPro" id="IPR008969">
    <property type="entry name" value="CarboxyPept-like_regulatory"/>
</dbReference>
<keyword evidence="2" id="KW-0732">Signal</keyword>
<feature type="chain" id="PRO_5014908845" description="CARDB domain-containing protein" evidence="2">
    <location>
        <begin position="28"/>
        <end position="1183"/>
    </location>
</feature>
<comment type="caution">
    <text evidence="3">The sequence shown here is derived from an EMBL/GenBank/DDBJ whole genome shotgun (WGS) entry which is preliminary data.</text>
</comment>
<dbReference type="SUPFAM" id="SSF49464">
    <property type="entry name" value="Carboxypeptidase regulatory domain-like"/>
    <property type="match status" value="1"/>
</dbReference>
<evidence type="ECO:0008006" key="5">
    <source>
        <dbReference type="Google" id="ProtNLM"/>
    </source>
</evidence>
<dbReference type="Proteomes" id="UP000230108">
    <property type="component" value="Unassembled WGS sequence"/>
</dbReference>
<gene>
    <name evidence="3" type="ORF">COY90_02220</name>
</gene>
<dbReference type="SUPFAM" id="SSF50969">
    <property type="entry name" value="YVTN repeat-like/Quinoprotein amine dehydrogenase"/>
    <property type="match status" value="1"/>
</dbReference>
<evidence type="ECO:0000313" key="3">
    <source>
        <dbReference type="EMBL" id="PIY69133.1"/>
    </source>
</evidence>
<dbReference type="AlphaFoldDB" id="A0A2M7QE37"/>
<keyword evidence="1" id="KW-0472">Membrane</keyword>
<proteinExistence type="predicted"/>
<reference evidence="4" key="1">
    <citation type="submission" date="2017-09" db="EMBL/GenBank/DDBJ databases">
        <title>Depth-based differentiation of microbial function through sediment-hosted aquifers and enrichment of novel symbionts in the deep terrestrial subsurface.</title>
        <authorList>
            <person name="Probst A.J."/>
            <person name="Ladd B."/>
            <person name="Jarett J.K."/>
            <person name="Geller-Mcgrath D.E."/>
            <person name="Sieber C.M.K."/>
            <person name="Emerson J.B."/>
            <person name="Anantharaman K."/>
            <person name="Thomas B.C."/>
            <person name="Malmstrom R."/>
            <person name="Stieglmeier M."/>
            <person name="Klingl A."/>
            <person name="Woyke T."/>
            <person name="Ryan C.M."/>
            <person name="Banfield J.F."/>
        </authorList>
    </citation>
    <scope>NUCLEOTIDE SEQUENCE [LARGE SCALE GENOMIC DNA]</scope>
</reference>
<feature type="transmembrane region" description="Helical" evidence="1">
    <location>
        <begin position="1092"/>
        <end position="1118"/>
    </location>
</feature>
<organism evidence="3 4">
    <name type="scientific">Candidatus Roizmanbacteria bacterium CG_4_10_14_0_8_um_filter_39_9</name>
    <dbReference type="NCBI Taxonomy" id="1974829"/>
    <lineage>
        <taxon>Bacteria</taxon>
        <taxon>Candidatus Roizmaniibacteriota</taxon>
    </lineage>
</organism>
<accession>A0A2M7QE37</accession>
<evidence type="ECO:0000256" key="1">
    <source>
        <dbReference type="SAM" id="Phobius"/>
    </source>
</evidence>
<feature type="transmembrane region" description="Helical" evidence="1">
    <location>
        <begin position="1155"/>
        <end position="1175"/>
    </location>
</feature>
<sequence length="1183" mass="132978">MKKIILFLLGLISLLAASYLSPRSIFAAQQTEGVCYSQCIAYKFVWQGTYCFDEFEYHCTDDTGSTLKKIISLLKDVYDTLKSGSNVDDVFKTWFICKPLIENCVVPHQNNCRQTCSLDQYVYSADLSVGHPESSFHGAIYDESTGQIYFKLINNGMGYAWDIDVEATSGHTKNRDGIIQNNQQLFKEKVEHLIYLGARNGPPKTLSDNVKDFLINEALNGKYLKGFKKWLLEDEKSDKKDYNVPNYWIKAIPYHPIGGELNRVVFKVDGENKIAEYNELNNTFVLDIDLRPTPARFAIENFSQKLINQTINSFMVSFKVKNTGEENGLAKVKIFEGKYDENNTPFYETEQIVIGEDVFNFDTIINLDAKNETKPYCGKNKEYAIVVFDEEGNKMERRFSLPIYIGSVNGRVEDLFGKKVIGATIKSSSGEETITNDSGYYHLEGITTLGNVTLTVTHPEFSKSESKVLEFKFVNEFDACDDGNLKFNSINFILKDQDVVFNVLVKDTLGNFIPAHVLASNADWRFEQAVSGSTPLPGMQPGEYFFTVSAPGYKTIGQTINAVPDNQNLEFKMEKLNGRLTDGGLFTHPPQLLWQMERGSEILSQVAATKDGNEIMIYTTRNKTDTGKLYFLNLQTGTQIKVVSGTIATKGQSQACLDTSYDGNTTALYVHTGGFGMAQETRNVVKLFNNQGNEFGMKDFQSGGGAGECDVSPDGFYILPERLMNKGLYVYTRHDIYGYENSKEDVGYATNGDLHFTTTNNIVGSCPKIDQCVHTFNNTVVTEIGEVKGGRVFKIDSSQDASKIAITTIKKAYLFFNGVKSWEKDIKIFGDEADISVSPGGEYVIYSTTFPTDHYRTIRIFTDNNVDKTPSGLPHAGREDVVFVHANDKGLYFMTNHQKTLKFYKVGSYSVEYKPPTGVPTVTENAASGLSYYQGGIFNQADAQRFDQLVEGLVYIANRSINLDMGGGKGTLYITEGTIFSVDHYRNPVLLKGQLTADFNSPAIIYAIKFDRYDLELFKRKLGLFVWTNKLPSSEYFVVKNIHTKFTVRNNPNDFNVAVESGQVNVLADKTEKIITSGKQITIDAKNNIKELIYISSTILVSVTGVFLLIASGILFYYRKTKVGTKIIGMLRTIITLSWKYFTILIVHILKVIKFIVPILWRGIKISFQILFGFLKKMVKKKK</sequence>
<protein>
    <recommendedName>
        <fullName evidence="5">CARDB domain-containing protein</fullName>
    </recommendedName>
</protein>
<feature type="transmembrane region" description="Helical" evidence="1">
    <location>
        <begin position="1130"/>
        <end position="1149"/>
    </location>
</feature>
<dbReference type="EMBL" id="PFLF01000049">
    <property type="protein sequence ID" value="PIY69133.1"/>
    <property type="molecule type" value="Genomic_DNA"/>
</dbReference>